<dbReference type="EMBL" id="CM056743">
    <property type="protein sequence ID" value="KAJ8672173.1"/>
    <property type="molecule type" value="Genomic_DNA"/>
</dbReference>
<gene>
    <name evidence="1" type="ORF">QAD02_003432</name>
</gene>
<protein>
    <submittedName>
        <fullName evidence="1">Uncharacterized protein</fullName>
    </submittedName>
</protein>
<evidence type="ECO:0000313" key="1">
    <source>
        <dbReference type="EMBL" id="KAJ8672173.1"/>
    </source>
</evidence>
<keyword evidence="2" id="KW-1185">Reference proteome</keyword>
<name>A0ACC2NLU0_9HYME</name>
<dbReference type="Proteomes" id="UP001239111">
    <property type="component" value="Chromosome 3"/>
</dbReference>
<accession>A0ACC2NLU0</accession>
<reference evidence="1" key="1">
    <citation type="submission" date="2023-04" db="EMBL/GenBank/DDBJ databases">
        <title>A chromosome-level genome assembly of the parasitoid wasp Eretmocerus hayati.</title>
        <authorList>
            <person name="Zhong Y."/>
            <person name="Liu S."/>
            <person name="Liu Y."/>
        </authorList>
    </citation>
    <scope>NUCLEOTIDE SEQUENCE</scope>
    <source>
        <strain evidence="1">ZJU_SS_LIU_2023</strain>
    </source>
</reference>
<proteinExistence type="predicted"/>
<organism evidence="1 2">
    <name type="scientific">Eretmocerus hayati</name>
    <dbReference type="NCBI Taxonomy" id="131215"/>
    <lineage>
        <taxon>Eukaryota</taxon>
        <taxon>Metazoa</taxon>
        <taxon>Ecdysozoa</taxon>
        <taxon>Arthropoda</taxon>
        <taxon>Hexapoda</taxon>
        <taxon>Insecta</taxon>
        <taxon>Pterygota</taxon>
        <taxon>Neoptera</taxon>
        <taxon>Endopterygota</taxon>
        <taxon>Hymenoptera</taxon>
        <taxon>Apocrita</taxon>
        <taxon>Proctotrupomorpha</taxon>
        <taxon>Chalcidoidea</taxon>
        <taxon>Aphelinidae</taxon>
        <taxon>Aphelininae</taxon>
        <taxon>Eretmocerus</taxon>
    </lineage>
</organism>
<comment type="caution">
    <text evidence="1">The sequence shown here is derived from an EMBL/GenBank/DDBJ whole genome shotgun (WGS) entry which is preliminary data.</text>
</comment>
<evidence type="ECO:0000313" key="2">
    <source>
        <dbReference type="Proteomes" id="UP001239111"/>
    </source>
</evidence>
<sequence>MQVKTSGKRKEEERSPGNKTIAVVKRKFIEHTKGERDTGSEKLKKTEQEQLQENQQDMEELRKMIGSMHEDMKNTEGKMMGRMDSPLKEAQQQQAQGGTEWNELKRRLEENERRARRNNLIIIGKKMEQYRLREKVEQWIERKLQVSCKIIRAWKIRNTKEEMIGLECENSEKWREIITNKSKLKGTEIYIEKDPTWQERETRRKLIRFAKEQAGRGKKTLVRDTQAIIEGQIWRWNERENKPSQTDKEWRRTKPKERNKEDEDNSMEHSGRQKHQPQNMGIFERI</sequence>